<accession>A0AAV2UZ05</accession>
<feature type="signal peptide" evidence="1">
    <location>
        <begin position="1"/>
        <end position="18"/>
    </location>
</feature>
<proteinExistence type="predicted"/>
<sequence>MKKFLFSFLFLFSTFAFSQTFSLTKENIPTFNRVSWALKGNGQYHTVQNVSGKTLRLDLWVDKVIAGTANTPSDNVYILCGEISQPVSAGTGIICDIPYPGLAIIANYPYVNGVTGQFSIHYQ</sequence>
<evidence type="ECO:0000313" key="2">
    <source>
        <dbReference type="EMBL" id="CCD06224.1"/>
    </source>
</evidence>
<reference evidence="2 3" key="1">
    <citation type="submission" date="2011-07" db="EMBL/GenBank/DDBJ databases">
        <authorList>
            <person name="Genoscope - CEA"/>
        </authorList>
    </citation>
    <scope>NUCLEOTIDE SEQUENCE [LARGE SCALE GENOMIC DNA]</scope>
    <source>
        <strain evidence="3">lorraine</strain>
    </source>
</reference>
<name>A0AAV2UZ05_LEGPN</name>
<dbReference type="Proteomes" id="UP000010102">
    <property type="component" value="Chromosome"/>
</dbReference>
<gene>
    <name evidence="2" type="ORF">LPO_2235</name>
</gene>
<feature type="chain" id="PRO_5043707827" evidence="1">
    <location>
        <begin position="19"/>
        <end position="123"/>
    </location>
</feature>
<evidence type="ECO:0000313" key="3">
    <source>
        <dbReference type="Proteomes" id="UP000010102"/>
    </source>
</evidence>
<dbReference type="KEGG" id="lpo:LPO_2235"/>
<keyword evidence="1" id="KW-0732">Signal</keyword>
<evidence type="ECO:0000256" key="1">
    <source>
        <dbReference type="SAM" id="SignalP"/>
    </source>
</evidence>
<dbReference type="EMBL" id="FQ958210">
    <property type="protein sequence ID" value="CCD06224.1"/>
    <property type="molecule type" value="Genomic_DNA"/>
</dbReference>
<organism evidence="2 3">
    <name type="scientific">Legionella pneumophila subsp. pneumophila</name>
    <dbReference type="NCBI Taxonomy" id="91891"/>
    <lineage>
        <taxon>Bacteria</taxon>
        <taxon>Pseudomonadati</taxon>
        <taxon>Pseudomonadota</taxon>
        <taxon>Gammaproteobacteria</taxon>
        <taxon>Legionellales</taxon>
        <taxon>Legionellaceae</taxon>
        <taxon>Legionella</taxon>
    </lineage>
</organism>
<protein>
    <submittedName>
        <fullName evidence="2">Uncharacterized protein</fullName>
    </submittedName>
</protein>
<dbReference type="RefSeq" id="WP_014842160.1">
    <property type="nucleotide sequence ID" value="NC_018139.1"/>
</dbReference>
<dbReference type="AlphaFoldDB" id="A0AAV2UZ05"/>